<evidence type="ECO:0000259" key="3">
    <source>
        <dbReference type="PROSITE" id="PS50110"/>
    </source>
</evidence>
<proteinExistence type="predicted"/>
<dbReference type="SMART" id="SM00448">
    <property type="entry name" value="REC"/>
    <property type="match status" value="1"/>
</dbReference>
<reference evidence="4 5" key="1">
    <citation type="journal article" date="2016" name="Nat. Commun.">
        <title>Thousands of microbial genomes shed light on interconnected biogeochemical processes in an aquifer system.</title>
        <authorList>
            <person name="Anantharaman K."/>
            <person name="Brown C.T."/>
            <person name="Hug L.A."/>
            <person name="Sharon I."/>
            <person name="Castelle C.J."/>
            <person name="Probst A.J."/>
            <person name="Thomas B.C."/>
            <person name="Singh A."/>
            <person name="Wilkins M.J."/>
            <person name="Karaoz U."/>
            <person name="Brodie E.L."/>
            <person name="Williams K.H."/>
            <person name="Hubbard S.S."/>
            <person name="Banfield J.F."/>
        </authorList>
    </citation>
    <scope>NUCLEOTIDE SEQUENCE [LARGE SCALE GENOMIC DNA]</scope>
</reference>
<name>A0A1F7JE81_9BACT</name>
<keyword evidence="1 2" id="KW-0597">Phosphoprotein</keyword>
<evidence type="ECO:0000313" key="5">
    <source>
        <dbReference type="Proteomes" id="UP000178486"/>
    </source>
</evidence>
<dbReference type="Proteomes" id="UP000178486">
    <property type="component" value="Unassembled WGS sequence"/>
</dbReference>
<dbReference type="Pfam" id="PF00072">
    <property type="entry name" value="Response_reg"/>
    <property type="match status" value="1"/>
</dbReference>
<dbReference type="EMBL" id="MGAU01000045">
    <property type="protein sequence ID" value="OGK53907.1"/>
    <property type="molecule type" value="Genomic_DNA"/>
</dbReference>
<dbReference type="GO" id="GO:0000160">
    <property type="term" value="P:phosphorelay signal transduction system"/>
    <property type="evidence" value="ECO:0007669"/>
    <property type="project" value="InterPro"/>
</dbReference>
<protein>
    <recommendedName>
        <fullName evidence="3">Response regulatory domain-containing protein</fullName>
    </recommendedName>
</protein>
<dbReference type="SUPFAM" id="SSF52172">
    <property type="entry name" value="CheY-like"/>
    <property type="match status" value="1"/>
</dbReference>
<comment type="caution">
    <text evidence="4">The sequence shown here is derived from an EMBL/GenBank/DDBJ whole genome shotgun (WGS) entry which is preliminary data.</text>
</comment>
<evidence type="ECO:0000256" key="2">
    <source>
        <dbReference type="PROSITE-ProRule" id="PRU00169"/>
    </source>
</evidence>
<dbReference type="AlphaFoldDB" id="A0A1F7JE81"/>
<dbReference type="Gene3D" id="3.40.50.2300">
    <property type="match status" value="1"/>
</dbReference>
<dbReference type="PANTHER" id="PTHR44591">
    <property type="entry name" value="STRESS RESPONSE REGULATOR PROTEIN 1"/>
    <property type="match status" value="1"/>
</dbReference>
<dbReference type="PANTHER" id="PTHR44591:SF3">
    <property type="entry name" value="RESPONSE REGULATORY DOMAIN-CONTAINING PROTEIN"/>
    <property type="match status" value="1"/>
</dbReference>
<gene>
    <name evidence="4" type="ORF">A3B56_02090</name>
</gene>
<organism evidence="4 5">
    <name type="scientific">Candidatus Roizmanbacteria bacterium RIFCSPLOWO2_01_FULL_45_11</name>
    <dbReference type="NCBI Taxonomy" id="1802070"/>
    <lineage>
        <taxon>Bacteria</taxon>
        <taxon>Candidatus Roizmaniibacteriota</taxon>
    </lineage>
</organism>
<evidence type="ECO:0000256" key="1">
    <source>
        <dbReference type="ARBA" id="ARBA00022553"/>
    </source>
</evidence>
<dbReference type="InterPro" id="IPR050595">
    <property type="entry name" value="Bact_response_regulator"/>
</dbReference>
<dbReference type="InterPro" id="IPR011006">
    <property type="entry name" value="CheY-like_superfamily"/>
</dbReference>
<feature type="domain" description="Response regulatory" evidence="3">
    <location>
        <begin position="9"/>
        <end position="126"/>
    </location>
</feature>
<evidence type="ECO:0000313" key="4">
    <source>
        <dbReference type="EMBL" id="OGK53907.1"/>
    </source>
</evidence>
<feature type="modified residue" description="4-aspartylphosphate" evidence="2">
    <location>
        <position position="58"/>
    </location>
</feature>
<dbReference type="PROSITE" id="PS50110">
    <property type="entry name" value="RESPONSE_REGULATORY"/>
    <property type="match status" value="1"/>
</dbReference>
<accession>A0A1F7JE81</accession>
<sequence>MADKNNHYRILVVEDEQFLRELYIEILIDAGYNVDSASDGDEAFHKIHSGGYDLVLLDIVLPKRDGLQILKDLKKDPPVKANKAILILSNLGEEAIISEGVALGIRGHLIKSDYTPEQLLGEVRRILTA</sequence>
<dbReference type="InterPro" id="IPR001789">
    <property type="entry name" value="Sig_transdc_resp-reg_receiver"/>
</dbReference>